<dbReference type="Gene3D" id="3.40.1210.10">
    <property type="entry name" value="Survival protein SurE-like phosphatase/nucleotidase"/>
    <property type="match status" value="1"/>
</dbReference>
<dbReference type="AlphaFoldDB" id="A0A9N9L817"/>
<accession>A0A9N9L817</accession>
<dbReference type="Proteomes" id="UP000696280">
    <property type="component" value="Unassembled WGS sequence"/>
</dbReference>
<feature type="region of interest" description="Disordered" evidence="1">
    <location>
        <begin position="236"/>
        <end position="261"/>
    </location>
</feature>
<reference evidence="3" key="1">
    <citation type="submission" date="2021-07" db="EMBL/GenBank/DDBJ databases">
        <authorList>
            <person name="Durling M."/>
        </authorList>
    </citation>
    <scope>NUCLEOTIDE SEQUENCE</scope>
</reference>
<protein>
    <recommendedName>
        <fullName evidence="2">Survival protein SurE-like phosphatase/nucleotidase domain-containing protein</fullName>
    </recommendedName>
</protein>
<feature type="compositionally biased region" description="Basic and acidic residues" evidence="1">
    <location>
        <begin position="246"/>
        <end position="261"/>
    </location>
</feature>
<dbReference type="GO" id="GO:0000932">
    <property type="term" value="C:P-body"/>
    <property type="evidence" value="ECO:0007669"/>
    <property type="project" value="TreeGrafter"/>
</dbReference>
<dbReference type="OrthoDB" id="202825at2759"/>
<feature type="domain" description="Survival protein SurE-like phosphatase/nucleotidase" evidence="2">
    <location>
        <begin position="3"/>
        <end position="226"/>
    </location>
</feature>
<dbReference type="PANTHER" id="PTHR47551:SF1">
    <property type="entry name" value="TUBULIN--TYROSINE LIGASE PBY1-RELATED"/>
    <property type="match status" value="1"/>
</dbReference>
<feature type="compositionally biased region" description="Acidic residues" evidence="1">
    <location>
        <begin position="236"/>
        <end position="245"/>
    </location>
</feature>
<evidence type="ECO:0000313" key="4">
    <source>
        <dbReference type="Proteomes" id="UP000696280"/>
    </source>
</evidence>
<feature type="compositionally biased region" description="Acidic residues" evidence="1">
    <location>
        <begin position="515"/>
        <end position="531"/>
    </location>
</feature>
<gene>
    <name evidence="3" type="ORF">HYFRA_00011534</name>
</gene>
<dbReference type="SUPFAM" id="SSF64167">
    <property type="entry name" value="SurE-like"/>
    <property type="match status" value="1"/>
</dbReference>
<dbReference type="Gene3D" id="3.30.470.20">
    <property type="entry name" value="ATP-grasp fold, B domain"/>
    <property type="match status" value="1"/>
</dbReference>
<evidence type="ECO:0000313" key="3">
    <source>
        <dbReference type="EMBL" id="CAG8958692.1"/>
    </source>
</evidence>
<dbReference type="InterPro" id="IPR036523">
    <property type="entry name" value="SurE-like_sf"/>
</dbReference>
<dbReference type="InterPro" id="IPR002828">
    <property type="entry name" value="SurE-like_Pase/nucleotidase"/>
</dbReference>
<keyword evidence="4" id="KW-1185">Reference proteome</keyword>
<sequence>MHILVVNDDGPPSQLSSPFVHSLVVALQKAGHVVSVVLPHTQRSWIGKAHMVGQTIKPTYFRPGTLHQDDGTTHSRPLPAGSDQKEEWVLVDGTPASCVQIGLYHFFKDRGPIDLVVSGPNFGRNSTAVFSLSSGTLGGALEAAICRRKAIALSFAFFSMENPKKPDSAKDPEIIAAATRLSTRLIQHLYDNWGKDVDVYSVNVPLVEGVETRKIMWTNMLQNYWSDGSCFKEVEDEDGNAEEEEVKIREGESGDKVEETNVTRHTHKHFKWAPRFTDVYKSVEAAGPGNDGWAIKEHYSSVTPLKANFMHADAVTQGELKLSPTLTMDKLSLEAPCTTSKHFYALINYEDKYVQPLILDALKTQLPPNSYTLISSLSDLPTPSTPFLQIGAYESLPFSHIMSHPTTSLTNAYIIRKALIRKHYLNTTRENWIAKHPSSILATNMKPSCDFELDYAEFLDDALVEAWELKESFAKNEGKTPCEREWWILKPGMSDRGQGIRLFSSEEELQSIFEEWEEGQPDSEEEEDSDCETTPKPKDGEERETIMTSHLRHFIAQPYISPPLLLPGPSGLPTKFHIRTYVLAVGALKIYVYKPMLALFASTPYTPPTFSPSPSDLLAHLTNTCLQTSSTSPSPPTSSTYNPVSAFWSLPIPHQDKIFDQICDLTADLFEAAAKGMLIHFQTLPNAFEVFGVDFLVDADGKTWLLEVNAFPDFGQTGEGLRELVG</sequence>
<dbReference type="Pfam" id="PF01975">
    <property type="entry name" value="SurE"/>
    <property type="match status" value="1"/>
</dbReference>
<proteinExistence type="predicted"/>
<dbReference type="EMBL" id="CAJVRL010000084">
    <property type="protein sequence ID" value="CAG8958692.1"/>
    <property type="molecule type" value="Genomic_DNA"/>
</dbReference>
<organism evidence="3 4">
    <name type="scientific">Hymenoscyphus fraxineus</name>
    <dbReference type="NCBI Taxonomy" id="746836"/>
    <lineage>
        <taxon>Eukaryota</taxon>
        <taxon>Fungi</taxon>
        <taxon>Dikarya</taxon>
        <taxon>Ascomycota</taxon>
        <taxon>Pezizomycotina</taxon>
        <taxon>Leotiomycetes</taxon>
        <taxon>Helotiales</taxon>
        <taxon>Helotiaceae</taxon>
        <taxon>Hymenoscyphus</taxon>
    </lineage>
</organism>
<feature type="compositionally biased region" description="Basic and acidic residues" evidence="1">
    <location>
        <begin position="533"/>
        <end position="542"/>
    </location>
</feature>
<dbReference type="InterPro" id="IPR027746">
    <property type="entry name" value="TTL"/>
</dbReference>
<feature type="non-terminal residue" evidence="3">
    <location>
        <position position="726"/>
    </location>
</feature>
<dbReference type="GO" id="GO:0016787">
    <property type="term" value="F:hydrolase activity"/>
    <property type="evidence" value="ECO:0007669"/>
    <property type="project" value="InterPro"/>
</dbReference>
<name>A0A9N9L817_9HELO</name>
<evidence type="ECO:0000259" key="2">
    <source>
        <dbReference type="Pfam" id="PF01975"/>
    </source>
</evidence>
<dbReference type="NCBIfam" id="TIGR00087">
    <property type="entry name" value="surE"/>
    <property type="match status" value="1"/>
</dbReference>
<evidence type="ECO:0000256" key="1">
    <source>
        <dbReference type="SAM" id="MobiDB-lite"/>
    </source>
</evidence>
<dbReference type="SUPFAM" id="SSF56059">
    <property type="entry name" value="Glutathione synthetase ATP-binding domain-like"/>
    <property type="match status" value="1"/>
</dbReference>
<feature type="region of interest" description="Disordered" evidence="1">
    <location>
        <begin position="515"/>
        <end position="542"/>
    </location>
</feature>
<dbReference type="InterPro" id="IPR004344">
    <property type="entry name" value="TTL/TTLL_fam"/>
</dbReference>
<comment type="caution">
    <text evidence="3">The sequence shown here is derived from an EMBL/GenBank/DDBJ whole genome shotgun (WGS) entry which is preliminary data.</text>
</comment>
<dbReference type="PROSITE" id="PS51221">
    <property type="entry name" value="TTL"/>
    <property type="match status" value="1"/>
</dbReference>
<dbReference type="Pfam" id="PF03133">
    <property type="entry name" value="TTL"/>
    <property type="match status" value="1"/>
</dbReference>
<dbReference type="PANTHER" id="PTHR47551">
    <property type="entry name" value="TUBULIN--TYROSINE LIGASE PBY1-RELATED"/>
    <property type="match status" value="1"/>
</dbReference>